<dbReference type="EMBL" id="PVNG01000001">
    <property type="protein sequence ID" value="PRX70000.1"/>
    <property type="molecule type" value="Genomic_DNA"/>
</dbReference>
<reference evidence="4 5" key="1">
    <citation type="submission" date="2018-03" db="EMBL/GenBank/DDBJ databases">
        <title>Genomic Encyclopedia of Type Strains, Phase III (KMG-III): the genomes of soil and plant-associated and newly described type strains.</title>
        <authorList>
            <person name="Whitman W."/>
        </authorList>
    </citation>
    <scope>NUCLEOTIDE SEQUENCE [LARGE SCALE GENOMIC DNA]</scope>
    <source>
        <strain evidence="4 5">CGMCC 4.7104</strain>
    </source>
</reference>
<dbReference type="Pfam" id="PF00480">
    <property type="entry name" value="ROK"/>
    <property type="match status" value="1"/>
</dbReference>
<proteinExistence type="inferred from homology"/>
<dbReference type="InterPro" id="IPR000600">
    <property type="entry name" value="ROK"/>
</dbReference>
<dbReference type="CDD" id="cd24058">
    <property type="entry name" value="ASKHA_NBD_ROK_PPGK"/>
    <property type="match status" value="1"/>
</dbReference>
<keyword evidence="4" id="KW-0808">Transferase</keyword>
<dbReference type="Gene3D" id="3.30.420.40">
    <property type="match status" value="2"/>
</dbReference>
<comment type="caution">
    <text evidence="4">The sequence shown here is derived from an EMBL/GenBank/DDBJ whole genome shotgun (WGS) entry which is preliminary data.</text>
</comment>
<keyword evidence="3" id="KW-0812">Transmembrane</keyword>
<sequence length="264" mass="27411">MNVLGIDIGGSGIKGAPVDTKAGELLEDRLRIPTPEPSSPDAVAHVVASIVEHFGWKGRVGVTFPGVVADGVIRSAANVDRSWIGVDAAGLFGGATVLNDADAAGLAEMRFGEGRDRRGVVLVLTFGTGIGSALFVDGVLVPNTELGHLEVHGKDAEHRASARAREEHDLSWEKWAGRVQEYLRHVEMLFSPSLIVIGGGVSKKADKFLPHVRLDTPVVPAGLQNEAGIIGAAHAAATPAKTPGRTRAAGGAKPAGRQKAAGRT</sequence>
<dbReference type="RefSeq" id="WP_106233943.1">
    <property type="nucleotide sequence ID" value="NZ_JBFAIB010000052.1"/>
</dbReference>
<protein>
    <submittedName>
        <fullName evidence="4">Polyphosphate glucokinase</fullName>
    </submittedName>
</protein>
<dbReference type="InterPro" id="IPR043129">
    <property type="entry name" value="ATPase_NBD"/>
</dbReference>
<evidence type="ECO:0000256" key="2">
    <source>
        <dbReference type="SAM" id="MobiDB-lite"/>
    </source>
</evidence>
<feature type="region of interest" description="Disordered" evidence="2">
    <location>
        <begin position="236"/>
        <end position="264"/>
    </location>
</feature>
<gene>
    <name evidence="4" type="ORF">B0I32_10185</name>
</gene>
<feature type="transmembrane region" description="Helical" evidence="3">
    <location>
        <begin position="119"/>
        <end position="141"/>
    </location>
</feature>
<dbReference type="OrthoDB" id="849313at2"/>
<keyword evidence="3" id="KW-1133">Transmembrane helix</keyword>
<comment type="similarity">
    <text evidence="1">Belongs to the ROK (NagC/XylR) family.</text>
</comment>
<keyword evidence="3" id="KW-0472">Membrane</keyword>
<evidence type="ECO:0000313" key="4">
    <source>
        <dbReference type="EMBL" id="PRX70000.1"/>
    </source>
</evidence>
<evidence type="ECO:0000256" key="3">
    <source>
        <dbReference type="SAM" id="Phobius"/>
    </source>
</evidence>
<dbReference type="PANTHER" id="PTHR18964:SF146">
    <property type="entry name" value="POLYPHOSPHATE GLUCOKINASE"/>
    <property type="match status" value="1"/>
</dbReference>
<keyword evidence="5" id="KW-1185">Reference proteome</keyword>
<organism evidence="4 5">
    <name type="scientific">Nonomuraea fuscirosea</name>
    <dbReference type="NCBI Taxonomy" id="1291556"/>
    <lineage>
        <taxon>Bacteria</taxon>
        <taxon>Bacillati</taxon>
        <taxon>Actinomycetota</taxon>
        <taxon>Actinomycetes</taxon>
        <taxon>Streptosporangiales</taxon>
        <taxon>Streptosporangiaceae</taxon>
        <taxon>Nonomuraea</taxon>
    </lineage>
</organism>
<evidence type="ECO:0000313" key="5">
    <source>
        <dbReference type="Proteomes" id="UP000238312"/>
    </source>
</evidence>
<dbReference type="AlphaFoldDB" id="A0A2T0NAM7"/>
<dbReference type="GO" id="GO:0016301">
    <property type="term" value="F:kinase activity"/>
    <property type="evidence" value="ECO:0007669"/>
    <property type="project" value="UniProtKB-KW"/>
</dbReference>
<keyword evidence="4" id="KW-0418">Kinase</keyword>
<accession>A0A2T0NAM7</accession>
<name>A0A2T0NAM7_9ACTN</name>
<dbReference type="NCBIfam" id="NF045942">
    <property type="entry name" value="PolPhglucPhase"/>
    <property type="match status" value="1"/>
</dbReference>
<dbReference type="Proteomes" id="UP000238312">
    <property type="component" value="Unassembled WGS sequence"/>
</dbReference>
<dbReference type="SUPFAM" id="SSF53067">
    <property type="entry name" value="Actin-like ATPase domain"/>
    <property type="match status" value="1"/>
</dbReference>
<dbReference type="PANTHER" id="PTHR18964">
    <property type="entry name" value="ROK (REPRESSOR, ORF, KINASE) FAMILY"/>
    <property type="match status" value="1"/>
</dbReference>
<evidence type="ECO:0000256" key="1">
    <source>
        <dbReference type="ARBA" id="ARBA00006479"/>
    </source>
</evidence>